<comment type="similarity">
    <text evidence="1">Belongs to the ABC transporter superfamily.</text>
</comment>
<feature type="domain" description="ABC transporter" evidence="6">
    <location>
        <begin position="4"/>
        <end position="238"/>
    </location>
</feature>
<dbReference type="InterPro" id="IPR003593">
    <property type="entry name" value="AAA+_ATPase"/>
</dbReference>
<sequence>MSLLSARHITLAYPQNGSLHTVLQDFSLDVAAGELVGLMGPSGVGKSSLLRVLAGLAKPQAGEVRLFGELLTRPHPRLGFVFQQAVLLPWLNVADNTAFGLDFAGQPKLSRDERRERVAQALAEVGLSHAAQQFPGELSGGMAQRVSLARILARRPDIWLLDEPFSALDAVTRSEMQALLRELVSRHRASAVMVTHDIDEALMVADRAVLIGKRPGRRIGEWRLSLPHPRHESLLQMNAERVQILQALHDARSDSRQMESVEFVI</sequence>
<dbReference type="InterPro" id="IPR003439">
    <property type="entry name" value="ABC_transporter-like_ATP-bd"/>
</dbReference>
<evidence type="ECO:0000313" key="8">
    <source>
        <dbReference type="Proteomes" id="UP000514752"/>
    </source>
</evidence>
<keyword evidence="3" id="KW-1003">Cell membrane</keyword>
<dbReference type="Gene3D" id="3.40.50.300">
    <property type="entry name" value="P-loop containing nucleotide triphosphate hydrolases"/>
    <property type="match status" value="1"/>
</dbReference>
<keyword evidence="3" id="KW-0472">Membrane</keyword>
<dbReference type="Proteomes" id="UP000514752">
    <property type="component" value="Chromosome"/>
</dbReference>
<evidence type="ECO:0000256" key="4">
    <source>
        <dbReference type="ARBA" id="ARBA00022741"/>
    </source>
</evidence>
<accession>A0A7D7NAV1</accession>
<name>A0A7D7NAV1_9NEIS</name>
<dbReference type="AlphaFoldDB" id="A0A7D7NAV1"/>
<dbReference type="InterPro" id="IPR050166">
    <property type="entry name" value="ABC_transporter_ATP-bind"/>
</dbReference>
<reference evidence="7 8" key="1">
    <citation type="submission" date="2020-07" db="EMBL/GenBank/DDBJ databases">
        <title>Genomic diversity of species in the Neisseriaceae family.</title>
        <authorList>
            <person name="Vincent A.T."/>
            <person name="Bernet E."/>
            <person name="Veyrier F.J."/>
        </authorList>
    </citation>
    <scope>NUCLEOTIDE SEQUENCE [LARGE SCALE GENOMIC DNA]</scope>
    <source>
        <strain evidence="7 8">DSM 22244</strain>
    </source>
</reference>
<dbReference type="InterPro" id="IPR027417">
    <property type="entry name" value="P-loop_NTPase"/>
</dbReference>
<evidence type="ECO:0000256" key="5">
    <source>
        <dbReference type="ARBA" id="ARBA00022840"/>
    </source>
</evidence>
<organism evidence="7 8">
    <name type="scientific">Neisseria shayeganii</name>
    <dbReference type="NCBI Taxonomy" id="607712"/>
    <lineage>
        <taxon>Bacteria</taxon>
        <taxon>Pseudomonadati</taxon>
        <taxon>Pseudomonadota</taxon>
        <taxon>Betaproteobacteria</taxon>
        <taxon>Neisseriales</taxon>
        <taxon>Neisseriaceae</taxon>
        <taxon>Neisseria</taxon>
    </lineage>
</organism>
<dbReference type="KEGG" id="nsg:H3L94_08380"/>
<dbReference type="PROSITE" id="PS50893">
    <property type="entry name" value="ABC_TRANSPORTER_2"/>
    <property type="match status" value="1"/>
</dbReference>
<keyword evidence="5 7" id="KW-0067">ATP-binding</keyword>
<keyword evidence="2" id="KW-0813">Transport</keyword>
<dbReference type="PROSITE" id="PS00211">
    <property type="entry name" value="ABC_TRANSPORTER_1"/>
    <property type="match status" value="1"/>
</dbReference>
<evidence type="ECO:0000256" key="2">
    <source>
        <dbReference type="ARBA" id="ARBA00022448"/>
    </source>
</evidence>
<evidence type="ECO:0000313" key="7">
    <source>
        <dbReference type="EMBL" id="QMT39876.1"/>
    </source>
</evidence>
<proteinExistence type="inferred from homology"/>
<dbReference type="Pfam" id="PF00005">
    <property type="entry name" value="ABC_tran"/>
    <property type="match status" value="1"/>
</dbReference>
<gene>
    <name evidence="7" type="ORF">H3L94_08380</name>
</gene>
<dbReference type="EMBL" id="CP059567">
    <property type="protein sequence ID" value="QMT39876.1"/>
    <property type="molecule type" value="Genomic_DNA"/>
</dbReference>
<dbReference type="RefSeq" id="WP_182121650.1">
    <property type="nucleotide sequence ID" value="NZ_CP059567.1"/>
</dbReference>
<dbReference type="PANTHER" id="PTHR42788">
    <property type="entry name" value="TAURINE IMPORT ATP-BINDING PROTEIN-RELATED"/>
    <property type="match status" value="1"/>
</dbReference>
<dbReference type="GO" id="GO:0016887">
    <property type="term" value="F:ATP hydrolysis activity"/>
    <property type="evidence" value="ECO:0007669"/>
    <property type="project" value="InterPro"/>
</dbReference>
<protein>
    <submittedName>
        <fullName evidence="7">ABC transporter ATP-binding protein</fullName>
    </submittedName>
</protein>
<dbReference type="GO" id="GO:0005524">
    <property type="term" value="F:ATP binding"/>
    <property type="evidence" value="ECO:0007669"/>
    <property type="project" value="UniProtKB-KW"/>
</dbReference>
<keyword evidence="4" id="KW-0547">Nucleotide-binding</keyword>
<dbReference type="CDD" id="cd03293">
    <property type="entry name" value="ABC_NrtD_SsuB_transporters"/>
    <property type="match status" value="1"/>
</dbReference>
<dbReference type="SUPFAM" id="SSF52540">
    <property type="entry name" value="P-loop containing nucleoside triphosphate hydrolases"/>
    <property type="match status" value="1"/>
</dbReference>
<dbReference type="PANTHER" id="PTHR42788:SF19">
    <property type="entry name" value="ALIPHATIC SULFONATES IMPORT ATP-BINDING PROTEIN SSUB 2"/>
    <property type="match status" value="1"/>
</dbReference>
<evidence type="ECO:0000259" key="6">
    <source>
        <dbReference type="PROSITE" id="PS50893"/>
    </source>
</evidence>
<evidence type="ECO:0000256" key="1">
    <source>
        <dbReference type="ARBA" id="ARBA00005417"/>
    </source>
</evidence>
<evidence type="ECO:0000256" key="3">
    <source>
        <dbReference type="ARBA" id="ARBA00022475"/>
    </source>
</evidence>
<dbReference type="SMART" id="SM00382">
    <property type="entry name" value="AAA"/>
    <property type="match status" value="1"/>
</dbReference>
<dbReference type="InterPro" id="IPR017871">
    <property type="entry name" value="ABC_transporter-like_CS"/>
</dbReference>